<protein>
    <submittedName>
        <fullName evidence="1">Uncharacterized protein</fullName>
    </submittedName>
</protein>
<name>W1NXP4_AMBTC</name>
<dbReference type="PANTHER" id="PTHR36704:SF1">
    <property type="entry name" value="OS06G0239700 PROTEIN"/>
    <property type="match status" value="1"/>
</dbReference>
<evidence type="ECO:0000313" key="2">
    <source>
        <dbReference type="Proteomes" id="UP000017836"/>
    </source>
</evidence>
<dbReference type="HOGENOM" id="CLU_148989_0_0_1"/>
<proteinExistence type="predicted"/>
<organism evidence="1 2">
    <name type="scientific">Amborella trichopoda</name>
    <dbReference type="NCBI Taxonomy" id="13333"/>
    <lineage>
        <taxon>Eukaryota</taxon>
        <taxon>Viridiplantae</taxon>
        <taxon>Streptophyta</taxon>
        <taxon>Embryophyta</taxon>
        <taxon>Tracheophyta</taxon>
        <taxon>Spermatophyta</taxon>
        <taxon>Magnoliopsida</taxon>
        <taxon>Amborellales</taxon>
        <taxon>Amborellaceae</taxon>
        <taxon>Amborella</taxon>
    </lineage>
</organism>
<dbReference type="Proteomes" id="UP000017836">
    <property type="component" value="Unassembled WGS sequence"/>
</dbReference>
<dbReference type="Gramene" id="ERN00114">
    <property type="protein sequence ID" value="ERN00114"/>
    <property type="gene ID" value="AMTR_s00112p00091240"/>
</dbReference>
<dbReference type="AlphaFoldDB" id="W1NXP4"/>
<dbReference type="EMBL" id="KI394952">
    <property type="protein sequence ID" value="ERN00114.1"/>
    <property type="molecule type" value="Genomic_DNA"/>
</dbReference>
<keyword evidence="2" id="KW-1185">Reference proteome</keyword>
<dbReference type="PANTHER" id="PTHR36704">
    <property type="entry name" value="PROTEIN, PUTATIVE-RELATED"/>
    <property type="match status" value="1"/>
</dbReference>
<sequence>MVKGVGKAFAVATVLVFGSATLTLAVAASKLQLHSVEDIRERGRDLLQPTFKGLGEQLIPFRTWAEEVAKKWRTEAIDESQKKCIIIELSKRLGVKGHSE</sequence>
<evidence type="ECO:0000313" key="1">
    <source>
        <dbReference type="EMBL" id="ERN00114.1"/>
    </source>
</evidence>
<reference evidence="2" key="1">
    <citation type="journal article" date="2013" name="Science">
        <title>The Amborella genome and the evolution of flowering plants.</title>
        <authorList>
            <consortium name="Amborella Genome Project"/>
        </authorList>
    </citation>
    <scope>NUCLEOTIDE SEQUENCE [LARGE SCALE GENOMIC DNA]</scope>
</reference>
<gene>
    <name evidence="1" type="ORF">AMTR_s00112p00091240</name>
</gene>
<accession>W1NXP4</accession>